<dbReference type="KEGG" id="sbat:G4Z16_15155"/>
<dbReference type="PANTHER" id="PTHR30346:SF29">
    <property type="entry name" value="LYSR SUBSTRATE-BINDING"/>
    <property type="match status" value="1"/>
</dbReference>
<dbReference type="InterPro" id="IPR005119">
    <property type="entry name" value="LysR_subst-bd"/>
</dbReference>
<evidence type="ECO:0000313" key="6">
    <source>
        <dbReference type="EMBL" id="QPP07503.1"/>
    </source>
</evidence>
<organism evidence="6 7">
    <name type="scientific">Streptomyces bathyalis</name>
    <dbReference type="NCBI Taxonomy" id="2710756"/>
    <lineage>
        <taxon>Bacteria</taxon>
        <taxon>Bacillati</taxon>
        <taxon>Actinomycetota</taxon>
        <taxon>Actinomycetes</taxon>
        <taxon>Kitasatosporales</taxon>
        <taxon>Streptomycetaceae</taxon>
        <taxon>Streptomyces</taxon>
    </lineage>
</organism>
<dbReference type="GO" id="GO:0032993">
    <property type="term" value="C:protein-DNA complex"/>
    <property type="evidence" value="ECO:0007669"/>
    <property type="project" value="TreeGrafter"/>
</dbReference>
<keyword evidence="3" id="KW-0238">DNA-binding</keyword>
<dbReference type="GO" id="GO:0003700">
    <property type="term" value="F:DNA-binding transcription factor activity"/>
    <property type="evidence" value="ECO:0007669"/>
    <property type="project" value="InterPro"/>
</dbReference>
<dbReference type="Proteomes" id="UP000595046">
    <property type="component" value="Chromosome"/>
</dbReference>
<reference evidence="7" key="1">
    <citation type="submission" date="2020-02" db="EMBL/GenBank/DDBJ databases">
        <title>Streptomyces sp. ASO4wet.</title>
        <authorList>
            <person name="Risdian C."/>
            <person name="Landwehr W."/>
            <person name="Schupp P."/>
            <person name="Wink J."/>
        </authorList>
    </citation>
    <scope>NUCLEOTIDE SEQUENCE [LARGE SCALE GENOMIC DNA]</scope>
    <source>
        <strain evidence="7">ASO4wet</strain>
    </source>
</reference>
<evidence type="ECO:0000256" key="1">
    <source>
        <dbReference type="ARBA" id="ARBA00009437"/>
    </source>
</evidence>
<dbReference type="Pfam" id="PF03466">
    <property type="entry name" value="LysR_substrate"/>
    <property type="match status" value="1"/>
</dbReference>
<evidence type="ECO:0000256" key="3">
    <source>
        <dbReference type="ARBA" id="ARBA00023125"/>
    </source>
</evidence>
<evidence type="ECO:0000256" key="2">
    <source>
        <dbReference type="ARBA" id="ARBA00023015"/>
    </source>
</evidence>
<dbReference type="Pfam" id="PF00126">
    <property type="entry name" value="HTH_1"/>
    <property type="match status" value="1"/>
</dbReference>
<dbReference type="InterPro" id="IPR036388">
    <property type="entry name" value="WH-like_DNA-bd_sf"/>
</dbReference>
<keyword evidence="2" id="KW-0805">Transcription regulation</keyword>
<feature type="domain" description="HTH lysR-type" evidence="5">
    <location>
        <begin position="43"/>
        <end position="94"/>
    </location>
</feature>
<protein>
    <submittedName>
        <fullName evidence="6">LysR family transcriptional regulator</fullName>
    </submittedName>
</protein>
<dbReference type="InterPro" id="IPR036390">
    <property type="entry name" value="WH_DNA-bd_sf"/>
</dbReference>
<dbReference type="PROSITE" id="PS50931">
    <property type="entry name" value="HTH_LYSR"/>
    <property type="match status" value="1"/>
</dbReference>
<dbReference type="AlphaFoldDB" id="A0A7T1T716"/>
<evidence type="ECO:0000313" key="7">
    <source>
        <dbReference type="Proteomes" id="UP000595046"/>
    </source>
</evidence>
<keyword evidence="7" id="KW-1185">Reference proteome</keyword>
<dbReference type="FunFam" id="1.10.10.10:FF:000001">
    <property type="entry name" value="LysR family transcriptional regulator"/>
    <property type="match status" value="1"/>
</dbReference>
<dbReference type="Gene3D" id="1.10.10.10">
    <property type="entry name" value="Winged helix-like DNA-binding domain superfamily/Winged helix DNA-binding domain"/>
    <property type="match status" value="1"/>
</dbReference>
<dbReference type="CDD" id="cd08423">
    <property type="entry name" value="PBP2_LTTR_like_6"/>
    <property type="match status" value="1"/>
</dbReference>
<proteinExistence type="inferred from homology"/>
<dbReference type="GO" id="GO:0003677">
    <property type="term" value="F:DNA binding"/>
    <property type="evidence" value="ECO:0007669"/>
    <property type="project" value="UniProtKB-KW"/>
</dbReference>
<gene>
    <name evidence="6" type="ORF">G4Z16_15155</name>
</gene>
<keyword evidence="4" id="KW-0804">Transcription</keyword>
<dbReference type="Gene3D" id="3.40.190.10">
    <property type="entry name" value="Periplasmic binding protein-like II"/>
    <property type="match status" value="2"/>
</dbReference>
<evidence type="ECO:0000259" key="5">
    <source>
        <dbReference type="PROSITE" id="PS50931"/>
    </source>
</evidence>
<dbReference type="SUPFAM" id="SSF46785">
    <property type="entry name" value="Winged helix' DNA-binding domain"/>
    <property type="match status" value="1"/>
</dbReference>
<dbReference type="SUPFAM" id="SSF53850">
    <property type="entry name" value="Periplasmic binding protein-like II"/>
    <property type="match status" value="1"/>
</dbReference>
<accession>A0A7T1T716</accession>
<dbReference type="InterPro" id="IPR000847">
    <property type="entry name" value="LysR_HTH_N"/>
</dbReference>
<sequence>MQSVRQVGDTLLQVRLEHHLPSLHAGLTLAKVPSVHVDIGRSRLLAAVARYGSMTAAADRLAYTPSAVSQQIRKLETELGLRVLARHAKGVDLTDAGRAVVEHVAGIERQLAALREQLEDIRGARAGTLRLGTFPTFGASLLPFAITSFTSRHPGVSLSVRSARLTGLLDLLHSREIEMAVLWDYEWSRLDEPGLSVHELLADPTRLVVSRSHRLADRDAVGVDELAEERWITRADHHPVVEVLLRTCQSAGYEPAVAFEAHDYQEAQAMVAAGLGVALVPQLALSGVREDVRVLGLGGQAPSRRIMLASSADRAPSPVGTAMARILRQVVREGGWNREAPAS</sequence>
<evidence type="ECO:0000256" key="4">
    <source>
        <dbReference type="ARBA" id="ARBA00023163"/>
    </source>
</evidence>
<name>A0A7T1T716_9ACTN</name>
<dbReference type="EMBL" id="CP048882">
    <property type="protein sequence ID" value="QPP07503.1"/>
    <property type="molecule type" value="Genomic_DNA"/>
</dbReference>
<comment type="similarity">
    <text evidence="1">Belongs to the LysR transcriptional regulatory family.</text>
</comment>
<dbReference type="PANTHER" id="PTHR30346">
    <property type="entry name" value="TRANSCRIPTIONAL DUAL REGULATOR HCAR-RELATED"/>
    <property type="match status" value="1"/>
</dbReference>